<dbReference type="PANTHER" id="PTHR33164:SF44">
    <property type="entry name" value="TRANSCRIPTIONAL REGULATORY PROTEIN"/>
    <property type="match status" value="1"/>
</dbReference>
<dbReference type="GO" id="GO:0006950">
    <property type="term" value="P:response to stress"/>
    <property type="evidence" value="ECO:0007669"/>
    <property type="project" value="TreeGrafter"/>
</dbReference>
<dbReference type="InterPro" id="IPR023187">
    <property type="entry name" value="Tscrpt_reg_MarR-type_CS"/>
</dbReference>
<gene>
    <name evidence="6" type="ORF">mvi_03370</name>
</gene>
<feature type="region of interest" description="Disordered" evidence="4">
    <location>
        <begin position="206"/>
        <end position="230"/>
    </location>
</feature>
<dbReference type="PROSITE" id="PS01117">
    <property type="entry name" value="HTH_MARR_1"/>
    <property type="match status" value="1"/>
</dbReference>
<dbReference type="AlphaFoldDB" id="A0A8H9C3J5"/>
<evidence type="ECO:0000313" key="7">
    <source>
        <dbReference type="Proteomes" id="UP000663508"/>
    </source>
</evidence>
<dbReference type="InterPro" id="IPR000835">
    <property type="entry name" value="HTH_MarR-typ"/>
</dbReference>
<reference evidence="6" key="1">
    <citation type="submission" date="2020-11" db="EMBL/GenBank/DDBJ databases">
        <title>Complete genome sequence of a novel pathogenic Methylobacterium strain isolated from rice in Vietnam.</title>
        <authorList>
            <person name="Lai K."/>
            <person name="Okazaki S."/>
            <person name="Higashi K."/>
            <person name="Mori H."/>
            <person name="Toyoda A."/>
            <person name="Kurokawa K."/>
        </authorList>
    </citation>
    <scope>NUCLEOTIDE SEQUENCE</scope>
    <source>
        <strain evidence="6">VL1</strain>
    </source>
</reference>
<dbReference type="RefSeq" id="WP_425312959.1">
    <property type="nucleotide sequence ID" value="NZ_AP024145.1"/>
</dbReference>
<dbReference type="Proteomes" id="UP000663508">
    <property type="component" value="Chromosome"/>
</dbReference>
<proteinExistence type="predicted"/>
<dbReference type="InterPro" id="IPR036390">
    <property type="entry name" value="WH_DNA-bd_sf"/>
</dbReference>
<sequence>MTQAARTRPAPIPDVANEDQPEAGYSPVRPAQESSSRQESPALEAPSREIASREPRDEAPPHYDLIELLFFAYRDFVADPDRILAEYGFGRAHHRVLHFVDRNPGLTIAELLDILRITKQSLNRVLKELIEQGYIAQRTGTSDRRHRLLTCTPQGRALAQRLAGVQGERVRRALAEVGPALREPAGRFLLAMIEPEERAAVSRLIGGGDPAGEIPAESPLGRPAGAGARP</sequence>
<dbReference type="Pfam" id="PF12802">
    <property type="entry name" value="MarR_2"/>
    <property type="match status" value="1"/>
</dbReference>
<keyword evidence="2" id="KW-0238">DNA-binding</keyword>
<evidence type="ECO:0000259" key="5">
    <source>
        <dbReference type="PROSITE" id="PS50995"/>
    </source>
</evidence>
<keyword evidence="1" id="KW-0805">Transcription regulation</keyword>
<feature type="compositionally biased region" description="Basic and acidic residues" evidence="4">
    <location>
        <begin position="46"/>
        <end position="58"/>
    </location>
</feature>
<dbReference type="InterPro" id="IPR036388">
    <property type="entry name" value="WH-like_DNA-bd_sf"/>
</dbReference>
<keyword evidence="3" id="KW-0804">Transcription</keyword>
<dbReference type="PRINTS" id="PR00598">
    <property type="entry name" value="HTHMARR"/>
</dbReference>
<name>A0A8H9C3J5_9HYPH</name>
<organism evidence="6 7">
    <name type="scientific">Methylobacterium indicum</name>
    <dbReference type="NCBI Taxonomy" id="1775910"/>
    <lineage>
        <taxon>Bacteria</taxon>
        <taxon>Pseudomonadati</taxon>
        <taxon>Pseudomonadota</taxon>
        <taxon>Alphaproteobacteria</taxon>
        <taxon>Hyphomicrobiales</taxon>
        <taxon>Methylobacteriaceae</taxon>
        <taxon>Methylobacterium</taxon>
    </lineage>
</organism>
<protein>
    <recommendedName>
        <fullName evidence="5">HTH marR-type domain-containing protein</fullName>
    </recommendedName>
</protein>
<evidence type="ECO:0000256" key="1">
    <source>
        <dbReference type="ARBA" id="ARBA00023015"/>
    </source>
</evidence>
<dbReference type="KEGG" id="mind:mvi_03370"/>
<evidence type="ECO:0000256" key="2">
    <source>
        <dbReference type="ARBA" id="ARBA00023125"/>
    </source>
</evidence>
<dbReference type="SMART" id="SM00347">
    <property type="entry name" value="HTH_MARR"/>
    <property type="match status" value="1"/>
</dbReference>
<dbReference type="GO" id="GO:0003677">
    <property type="term" value="F:DNA binding"/>
    <property type="evidence" value="ECO:0007669"/>
    <property type="project" value="UniProtKB-KW"/>
</dbReference>
<dbReference type="InterPro" id="IPR039422">
    <property type="entry name" value="MarR/SlyA-like"/>
</dbReference>
<dbReference type="Gene3D" id="1.10.10.10">
    <property type="entry name" value="Winged helix-like DNA-binding domain superfamily/Winged helix DNA-binding domain"/>
    <property type="match status" value="1"/>
</dbReference>
<dbReference type="PROSITE" id="PS50995">
    <property type="entry name" value="HTH_MARR_2"/>
    <property type="match status" value="1"/>
</dbReference>
<dbReference type="GO" id="GO:0003700">
    <property type="term" value="F:DNA-binding transcription factor activity"/>
    <property type="evidence" value="ECO:0007669"/>
    <property type="project" value="InterPro"/>
</dbReference>
<evidence type="ECO:0000256" key="4">
    <source>
        <dbReference type="SAM" id="MobiDB-lite"/>
    </source>
</evidence>
<evidence type="ECO:0000256" key="3">
    <source>
        <dbReference type="ARBA" id="ARBA00023163"/>
    </source>
</evidence>
<dbReference type="SUPFAM" id="SSF46785">
    <property type="entry name" value="Winged helix' DNA-binding domain"/>
    <property type="match status" value="1"/>
</dbReference>
<feature type="domain" description="HTH marR-type" evidence="5">
    <location>
        <begin position="62"/>
        <end position="194"/>
    </location>
</feature>
<dbReference type="PANTHER" id="PTHR33164">
    <property type="entry name" value="TRANSCRIPTIONAL REGULATOR, MARR FAMILY"/>
    <property type="match status" value="1"/>
</dbReference>
<evidence type="ECO:0000313" key="6">
    <source>
        <dbReference type="EMBL" id="BCM81876.1"/>
    </source>
</evidence>
<accession>A0A8H9C3J5</accession>
<feature type="region of interest" description="Disordered" evidence="4">
    <location>
        <begin position="1"/>
        <end position="58"/>
    </location>
</feature>
<dbReference type="EMBL" id="AP024145">
    <property type="protein sequence ID" value="BCM81876.1"/>
    <property type="molecule type" value="Genomic_DNA"/>
</dbReference>